<name>A0A7X1CCS7_9LIST</name>
<dbReference type="InterPro" id="IPR000064">
    <property type="entry name" value="NLP_P60_dom"/>
</dbReference>
<evidence type="ECO:0000256" key="4">
    <source>
        <dbReference type="ARBA" id="ARBA00022807"/>
    </source>
</evidence>
<dbReference type="EMBL" id="JAASTX010000018">
    <property type="protein sequence ID" value="MBC1492738.1"/>
    <property type="molecule type" value="Genomic_DNA"/>
</dbReference>
<dbReference type="Gene3D" id="3.90.1720.10">
    <property type="entry name" value="endopeptidase domain like (from Nostoc punctiforme)"/>
    <property type="match status" value="1"/>
</dbReference>
<evidence type="ECO:0000313" key="5">
    <source>
        <dbReference type="EMBL" id="MBC1492738.1"/>
    </source>
</evidence>
<dbReference type="PANTHER" id="PTHR47053">
    <property type="entry name" value="MUREIN DD-ENDOPEPTIDASE MEPH-RELATED"/>
    <property type="match status" value="1"/>
</dbReference>
<reference evidence="5 6" key="1">
    <citation type="submission" date="2020-03" db="EMBL/GenBank/DDBJ databases">
        <title>Soil Listeria distribution.</title>
        <authorList>
            <person name="Liao J."/>
            <person name="Wiedmann M."/>
        </authorList>
    </citation>
    <scope>NUCLEOTIDE SEQUENCE [LARGE SCALE GENOMIC DNA]</scope>
    <source>
        <strain evidence="5 6">FSL L7-1547</strain>
    </source>
</reference>
<proteinExistence type="inferred from homology"/>
<protein>
    <submittedName>
        <fullName evidence="5">Endopeptidase</fullName>
    </submittedName>
</protein>
<dbReference type="SUPFAM" id="SSF53955">
    <property type="entry name" value="Lysozyme-like"/>
    <property type="match status" value="1"/>
</dbReference>
<evidence type="ECO:0000256" key="2">
    <source>
        <dbReference type="ARBA" id="ARBA00022670"/>
    </source>
</evidence>
<gene>
    <name evidence="5" type="ORF">HCI99_13010</name>
</gene>
<dbReference type="RefSeq" id="WP_185417919.1">
    <property type="nucleotide sequence ID" value="NZ_JAARWQ010000010.1"/>
</dbReference>
<keyword evidence="4" id="KW-0788">Thiol protease</keyword>
<dbReference type="InterPro" id="IPR051202">
    <property type="entry name" value="Peptidase_C40"/>
</dbReference>
<dbReference type="InterPro" id="IPR038765">
    <property type="entry name" value="Papain-like_cys_pep_sf"/>
</dbReference>
<dbReference type="InterPro" id="IPR023346">
    <property type="entry name" value="Lysozyme-like_dom_sf"/>
</dbReference>
<dbReference type="PANTHER" id="PTHR47053:SF5">
    <property type="entry name" value="BIFUNCTIONAL MURAMIDASE_DL-ENDOPEPTIDASE CWLT"/>
    <property type="match status" value="1"/>
</dbReference>
<dbReference type="Proteomes" id="UP000533953">
    <property type="component" value="Unassembled WGS sequence"/>
</dbReference>
<dbReference type="Pfam" id="PF13702">
    <property type="entry name" value="Lysozyme_like"/>
    <property type="match status" value="1"/>
</dbReference>
<evidence type="ECO:0000256" key="1">
    <source>
        <dbReference type="ARBA" id="ARBA00007074"/>
    </source>
</evidence>
<dbReference type="InterPro" id="IPR047194">
    <property type="entry name" value="CwlT-like_lysozyme"/>
</dbReference>
<dbReference type="CDD" id="cd16891">
    <property type="entry name" value="CwlT-like"/>
    <property type="match status" value="1"/>
</dbReference>
<sequence>MIPAAKIKIGIKIGKIVLWFVVGILLIIILAIAYEESENEQNPGGGDATSYGEGNIPSEVAIWKPIMLEELKKYGLEQYIYVVMAITTQESGGTASLDIMQSSESIGLPPNTIADPVYSIQIGVQHFKNVIDKMNKFGVDIDTAIQSYNYGSGYIDYIAKNGKKHTPALAQQFSNIQAGKLGWTSYGDPSYVDHVKRYMGAAQGGTGGSTVATGKFKVLMDEMLKYKGLPYFFGGASPPTFDCSGILQYCFSKTLNIQLPRTAQEQYNMSTKVPPDQLKPGDLVFFTGTYNAGRAVTHVGIYTGNGMMYNSNGSGVEYSTIQSGYWKDHLYGYGRVAAF</sequence>
<accession>A0A7X1CCS7</accession>
<dbReference type="Pfam" id="PF00877">
    <property type="entry name" value="NLPC_P60"/>
    <property type="match status" value="1"/>
</dbReference>
<keyword evidence="2" id="KW-0645">Protease</keyword>
<keyword evidence="3" id="KW-0378">Hydrolase</keyword>
<dbReference type="SUPFAM" id="SSF54001">
    <property type="entry name" value="Cysteine proteinases"/>
    <property type="match status" value="1"/>
</dbReference>
<dbReference type="AlphaFoldDB" id="A0A7X1CCS7"/>
<dbReference type="GO" id="GO:0006508">
    <property type="term" value="P:proteolysis"/>
    <property type="evidence" value="ECO:0007669"/>
    <property type="project" value="UniProtKB-KW"/>
</dbReference>
<evidence type="ECO:0000313" key="6">
    <source>
        <dbReference type="Proteomes" id="UP000533953"/>
    </source>
</evidence>
<evidence type="ECO:0000256" key="3">
    <source>
        <dbReference type="ARBA" id="ARBA00022801"/>
    </source>
</evidence>
<organism evidence="5 6">
    <name type="scientific">Listeria booriae</name>
    <dbReference type="NCBI Taxonomy" id="1552123"/>
    <lineage>
        <taxon>Bacteria</taxon>
        <taxon>Bacillati</taxon>
        <taxon>Bacillota</taxon>
        <taxon>Bacilli</taxon>
        <taxon>Bacillales</taxon>
        <taxon>Listeriaceae</taxon>
        <taxon>Listeria</taxon>
    </lineage>
</organism>
<dbReference type="GO" id="GO:0008234">
    <property type="term" value="F:cysteine-type peptidase activity"/>
    <property type="evidence" value="ECO:0007669"/>
    <property type="project" value="UniProtKB-KW"/>
</dbReference>
<dbReference type="Gene3D" id="1.10.530.10">
    <property type="match status" value="1"/>
</dbReference>
<dbReference type="PROSITE" id="PS51935">
    <property type="entry name" value="NLPC_P60"/>
    <property type="match status" value="1"/>
</dbReference>
<comment type="caution">
    <text evidence="5">The sequence shown here is derived from an EMBL/GenBank/DDBJ whole genome shotgun (WGS) entry which is preliminary data.</text>
</comment>
<comment type="similarity">
    <text evidence="1">Belongs to the peptidase C40 family.</text>
</comment>